<dbReference type="GO" id="GO:0003676">
    <property type="term" value="F:nucleic acid binding"/>
    <property type="evidence" value="ECO:0007669"/>
    <property type="project" value="InterPro"/>
</dbReference>
<evidence type="ECO:0000259" key="8">
    <source>
        <dbReference type="Pfam" id="PF17768"/>
    </source>
</evidence>
<evidence type="ECO:0000256" key="4">
    <source>
        <dbReference type="ARBA" id="ARBA00022801"/>
    </source>
</evidence>
<proteinExistence type="inferred from homology"/>
<evidence type="ECO:0000256" key="5">
    <source>
        <dbReference type="ARBA" id="ARBA00022839"/>
    </source>
</evidence>
<keyword evidence="3" id="KW-0540">Nuclease</keyword>
<sequence length="841" mass="96251">MKRKIWTYKDYNEIEIKKMSEELGVLPFTAQILTNRKVIDTREAKRFIDSSLEQLHDPFLLKDMKKAVDRIQEAIQKNEKIWIYGDYDVDGVSSTSIMLQYFKTIDFSVDYYIPDRVQEGYGINQEAIQLIKSRGGNLIITVDCGITSFEEIALANSLSIDMIITDHHECQGAVPEAYAIINPKQHDCSYPFDSICGCGLALKLIQALTPKEEFKSTIYLYIDIVAIATVADIVPLVDENRIFVKNGLQYMPDTKNLGVQALLEVCKLKDRKLNAGHIGFSLGPRINAAGRIGSADSGVKLLTSSDPAEVQQLAHFLNEENQNRQEIEVKILDEAINMIESSGQFNIDKVLVLAKEGWHHGVIGIVASRIVERYHKPVIILAIEGDKAKGSARSIPKLNLFEAMNQCKDLFLKIGGHEQAAGLTLKSENIEAFRMKINDIVNQTLSPEDFIAQIHCDGLLSLDVVEDSLIDELGNLEPYGMGNPSPKFIGYDFTIVDIRAVGVDGKHLKLKLGSKSKQVDAIGFNFGDYSDHIEQGDKIHLVYTPEFNEFRGQKNIQLQIKDIKTVKPVYSIEDDFIKNYYDSLELKENHEINLPKETYLSRLKIFNSRESFISQELKEQKQPLILVYTINETLKLMNFLDIRNRSEVKKVNFYFYEPESSPKTNEIHVVVNPNIDKIDLKRYNNIILYDMPFNEGDLVNLIEMSELEEIIAFHNKDDELYNEVILKSIIPTKMDLAKIYKLLKNQKTYHDGFSLETIARELQHLFEMSINKVFWENTLRIFQEGSLLEYRSSQGQYQVKLNPTPQKIDIEALDYYQKLLAQYKDFEVLRQVWKNYAQGGN</sequence>
<dbReference type="InterPro" id="IPR004610">
    <property type="entry name" value="RecJ"/>
</dbReference>
<accession>A6TQN7</accession>
<dbReference type="InterPro" id="IPR051673">
    <property type="entry name" value="SSDNA_exonuclease_RecJ"/>
</dbReference>
<dbReference type="InterPro" id="IPR041122">
    <property type="entry name" value="RecJ_OB"/>
</dbReference>
<dbReference type="InterPro" id="IPR038763">
    <property type="entry name" value="DHH_sf"/>
</dbReference>
<feature type="domain" description="RecJ OB" evidence="8">
    <location>
        <begin position="456"/>
        <end position="562"/>
    </location>
</feature>
<dbReference type="Proteomes" id="UP000001572">
    <property type="component" value="Chromosome"/>
</dbReference>
<dbReference type="OrthoDB" id="9809852at2"/>
<dbReference type="GO" id="GO:0008409">
    <property type="term" value="F:5'-3' exonuclease activity"/>
    <property type="evidence" value="ECO:0007669"/>
    <property type="project" value="InterPro"/>
</dbReference>
<protein>
    <recommendedName>
        <fullName evidence="2">Single-stranded-DNA-specific exonuclease RecJ</fullName>
    </recommendedName>
</protein>
<dbReference type="PANTHER" id="PTHR30255:SF2">
    <property type="entry name" value="SINGLE-STRANDED-DNA-SPECIFIC EXONUCLEASE RECJ"/>
    <property type="match status" value="1"/>
</dbReference>
<dbReference type="eggNOG" id="COG0608">
    <property type="taxonomic scope" value="Bacteria"/>
</dbReference>
<reference evidence="10" key="1">
    <citation type="journal article" date="2016" name="Genome Announc.">
        <title>Complete genome sequence of Alkaliphilus metalliredigens strain QYMF, an alkaliphilic and metal-reducing bacterium isolated from borax-contaminated leachate ponds.</title>
        <authorList>
            <person name="Hwang C."/>
            <person name="Copeland A."/>
            <person name="Lucas S."/>
            <person name="Lapidus A."/>
            <person name="Barry K."/>
            <person name="Detter J.C."/>
            <person name="Glavina Del Rio T."/>
            <person name="Hammon N."/>
            <person name="Israni S."/>
            <person name="Dalin E."/>
            <person name="Tice H."/>
            <person name="Pitluck S."/>
            <person name="Chertkov O."/>
            <person name="Brettin T."/>
            <person name="Bruce D."/>
            <person name="Han C."/>
            <person name="Schmutz J."/>
            <person name="Larimer F."/>
            <person name="Land M.L."/>
            <person name="Hauser L."/>
            <person name="Kyrpides N."/>
            <person name="Mikhailova N."/>
            <person name="Ye Q."/>
            <person name="Zhou J."/>
            <person name="Richardson P."/>
            <person name="Fields M.W."/>
        </authorList>
    </citation>
    <scope>NUCLEOTIDE SEQUENCE [LARGE SCALE GENOMIC DNA]</scope>
    <source>
        <strain evidence="10">QYMF</strain>
    </source>
</reference>
<dbReference type="GO" id="GO:0006281">
    <property type="term" value="P:DNA repair"/>
    <property type="evidence" value="ECO:0007669"/>
    <property type="project" value="InterPro"/>
</dbReference>
<dbReference type="Pfam" id="PF17768">
    <property type="entry name" value="RecJ_OB"/>
    <property type="match status" value="1"/>
</dbReference>
<dbReference type="Gene3D" id="3.90.1640.30">
    <property type="match status" value="1"/>
</dbReference>
<dbReference type="EMBL" id="CP000724">
    <property type="protein sequence ID" value="ABR48505.1"/>
    <property type="molecule type" value="Genomic_DNA"/>
</dbReference>
<dbReference type="InterPro" id="IPR001667">
    <property type="entry name" value="DDH_dom"/>
</dbReference>
<dbReference type="HOGENOM" id="CLU_009736_3_1_9"/>
<name>A6TQN7_ALKMQ</name>
<evidence type="ECO:0000256" key="1">
    <source>
        <dbReference type="ARBA" id="ARBA00005915"/>
    </source>
</evidence>
<dbReference type="KEGG" id="amt:Amet_2351"/>
<feature type="domain" description="DDH" evidence="6">
    <location>
        <begin position="80"/>
        <end position="229"/>
    </location>
</feature>
<evidence type="ECO:0000256" key="3">
    <source>
        <dbReference type="ARBA" id="ARBA00022722"/>
    </source>
</evidence>
<feature type="domain" description="DHHA1" evidence="7">
    <location>
        <begin position="349"/>
        <end position="442"/>
    </location>
</feature>
<keyword evidence="4" id="KW-0378">Hydrolase</keyword>
<dbReference type="NCBIfam" id="TIGR00644">
    <property type="entry name" value="recJ"/>
    <property type="match status" value="1"/>
</dbReference>
<keyword evidence="10" id="KW-1185">Reference proteome</keyword>
<dbReference type="Pfam" id="PF01368">
    <property type="entry name" value="DHH"/>
    <property type="match status" value="1"/>
</dbReference>
<dbReference type="InterPro" id="IPR003156">
    <property type="entry name" value="DHHA1_dom"/>
</dbReference>
<dbReference type="PANTHER" id="PTHR30255">
    <property type="entry name" value="SINGLE-STRANDED-DNA-SPECIFIC EXONUCLEASE RECJ"/>
    <property type="match status" value="1"/>
</dbReference>
<evidence type="ECO:0000259" key="7">
    <source>
        <dbReference type="Pfam" id="PF02272"/>
    </source>
</evidence>
<organism evidence="9 10">
    <name type="scientific">Alkaliphilus metalliredigens (strain QYMF)</name>
    <dbReference type="NCBI Taxonomy" id="293826"/>
    <lineage>
        <taxon>Bacteria</taxon>
        <taxon>Bacillati</taxon>
        <taxon>Bacillota</taxon>
        <taxon>Clostridia</taxon>
        <taxon>Peptostreptococcales</taxon>
        <taxon>Natronincolaceae</taxon>
        <taxon>Alkaliphilus</taxon>
    </lineage>
</organism>
<gene>
    <name evidence="9" type="ordered locus">Amet_2351</name>
</gene>
<dbReference type="STRING" id="293826.Amet_2351"/>
<dbReference type="SUPFAM" id="SSF64182">
    <property type="entry name" value="DHH phosphoesterases"/>
    <property type="match status" value="1"/>
</dbReference>
<evidence type="ECO:0000313" key="9">
    <source>
        <dbReference type="EMBL" id="ABR48505.1"/>
    </source>
</evidence>
<dbReference type="Gene3D" id="3.10.310.30">
    <property type="match status" value="1"/>
</dbReference>
<dbReference type="AlphaFoldDB" id="A6TQN7"/>
<comment type="similarity">
    <text evidence="1">Belongs to the RecJ family.</text>
</comment>
<evidence type="ECO:0000313" key="10">
    <source>
        <dbReference type="Proteomes" id="UP000001572"/>
    </source>
</evidence>
<keyword evidence="5 9" id="KW-0269">Exonuclease</keyword>
<dbReference type="GO" id="GO:0006310">
    <property type="term" value="P:DNA recombination"/>
    <property type="evidence" value="ECO:0007669"/>
    <property type="project" value="InterPro"/>
</dbReference>
<dbReference type="RefSeq" id="WP_012063480.1">
    <property type="nucleotide sequence ID" value="NC_009633.1"/>
</dbReference>
<dbReference type="Pfam" id="PF02272">
    <property type="entry name" value="DHHA1"/>
    <property type="match status" value="1"/>
</dbReference>
<evidence type="ECO:0000256" key="2">
    <source>
        <dbReference type="ARBA" id="ARBA00019841"/>
    </source>
</evidence>
<evidence type="ECO:0000259" key="6">
    <source>
        <dbReference type="Pfam" id="PF01368"/>
    </source>
</evidence>